<dbReference type="EMBL" id="HACA01020110">
    <property type="protein sequence ID" value="CDW37471.1"/>
    <property type="molecule type" value="Transcribed_RNA"/>
</dbReference>
<protein>
    <submittedName>
        <fullName evidence="1">Uncharacterized protein</fullName>
    </submittedName>
</protein>
<evidence type="ECO:0000313" key="1">
    <source>
        <dbReference type="EMBL" id="CDW37471.1"/>
    </source>
</evidence>
<proteinExistence type="predicted"/>
<dbReference type="AlphaFoldDB" id="A0A0K2UIF4"/>
<organism evidence="1">
    <name type="scientific">Lepeophtheirus salmonis</name>
    <name type="common">Salmon louse</name>
    <name type="synonym">Caligus salmonis</name>
    <dbReference type="NCBI Taxonomy" id="72036"/>
    <lineage>
        <taxon>Eukaryota</taxon>
        <taxon>Metazoa</taxon>
        <taxon>Ecdysozoa</taxon>
        <taxon>Arthropoda</taxon>
        <taxon>Crustacea</taxon>
        <taxon>Multicrustacea</taxon>
        <taxon>Hexanauplia</taxon>
        <taxon>Copepoda</taxon>
        <taxon>Siphonostomatoida</taxon>
        <taxon>Caligidae</taxon>
        <taxon>Lepeophtheirus</taxon>
    </lineage>
</organism>
<name>A0A0K2UIF4_LEPSM</name>
<sequence>MVFANDYSKLFINSIY</sequence>
<reference evidence="1" key="1">
    <citation type="submission" date="2014-05" db="EMBL/GenBank/DDBJ databases">
        <authorList>
            <person name="Chronopoulou M."/>
        </authorList>
    </citation>
    <scope>NUCLEOTIDE SEQUENCE</scope>
    <source>
        <tissue evidence="1">Whole organism</tissue>
    </source>
</reference>
<accession>A0A0K2UIF4</accession>